<dbReference type="EMBL" id="CP017157">
    <property type="protein sequence ID" value="AOP51638.1"/>
    <property type="molecule type" value="Genomic_DNA"/>
</dbReference>
<evidence type="ECO:0000256" key="1">
    <source>
        <dbReference type="SAM" id="MobiDB-lite"/>
    </source>
</evidence>
<proteinExistence type="predicted"/>
<accession>A0A1D7VYU0</accession>
<keyword evidence="3" id="KW-1185">Reference proteome</keyword>
<feature type="region of interest" description="Disordered" evidence="1">
    <location>
        <begin position="1"/>
        <end position="23"/>
    </location>
</feature>
<organism evidence="2 3">
    <name type="scientific">Streptomyces lydicus</name>
    <dbReference type="NCBI Taxonomy" id="47763"/>
    <lineage>
        <taxon>Bacteria</taxon>
        <taxon>Bacillati</taxon>
        <taxon>Actinomycetota</taxon>
        <taxon>Actinomycetes</taxon>
        <taxon>Kitasatosporales</taxon>
        <taxon>Streptomycetaceae</taxon>
        <taxon>Streptomyces</taxon>
    </lineage>
</organism>
<keyword evidence="2" id="KW-0489">Methyltransferase</keyword>
<dbReference type="REBASE" id="159797">
    <property type="entry name" value="M.Sly103ORF32400P"/>
</dbReference>
<dbReference type="GO" id="GO:0008168">
    <property type="term" value="F:methyltransferase activity"/>
    <property type="evidence" value="ECO:0007669"/>
    <property type="project" value="UniProtKB-KW"/>
</dbReference>
<dbReference type="Proteomes" id="UP000094094">
    <property type="component" value="Chromosome"/>
</dbReference>
<keyword evidence="2" id="KW-0808">Transferase</keyword>
<protein>
    <submittedName>
        <fullName evidence="2">DNA methylase</fullName>
    </submittedName>
</protein>
<dbReference type="OrthoDB" id="3197274at2"/>
<evidence type="ECO:0000313" key="3">
    <source>
        <dbReference type="Proteomes" id="UP000094094"/>
    </source>
</evidence>
<dbReference type="Gene3D" id="3.40.50.150">
    <property type="entry name" value="Vaccinia Virus protein VP39"/>
    <property type="match status" value="2"/>
</dbReference>
<sequence>MRSHERTTVQRPTSSGNGKVPEVSALEADFPAATFSSIAENESWRKEVHRPATSTHKWWAKRLGSVFRGMLVSAVAENSTDAVELYGTPTRLAGMTVFDPFAGSGTTMVEAVKLGARAVSADINPVASLVQRQAVQRWSLSELTRAYKLVEKECREEIDRVHRAGSGETVLYYFWVAVADCPECSASTRLFSSHVFSQHAYPKRVPEAQIVCPVCLDVLPGTYDFTSATCSNGHSFGREGAVSRSNMKCPNGHVSKVLDALAGSTPRHEMYAKLVLGNDKKKRYESIDDFDREQYADCVHKLEQSEDRLVLPLGSLDPGVNTNQAIRWGFRDWRQFFNARQLYSLGLLGAAIRDLDVGAPEKEALSVLFSGTLEFNNLFCSFKGEGTGAVRHMFSHHILKPERTPLEAHPWGTPASSGAFSTLFSSRILRAHAYKNEPVDQIVGSDGKIQRTSSLSLPTESRVLEAWPQRGIGAGEVYVRSGDSSRTDLPDASVDLVMTDPPYMDNVHYSELADFFHAWLRSMKILATYPSDLATTRAEGEVQSASPAEFEKAITAVWSECTRILKPGGLLAFTFHQARITGWVSLVRALAAAGLVVTAVQPVKGEMSTSVTKGGREPSNLDSIVVCRKRSDVDQRTSRMPDDVAEDGIRLLEHLRDEGMLVGAGDVRSVIRGRVLAAFTHTPEADLDQLAREADDLADRMVKRFTASTPS</sequence>
<gene>
    <name evidence="2" type="ORF">SL103_32400</name>
</gene>
<evidence type="ECO:0000313" key="2">
    <source>
        <dbReference type="EMBL" id="AOP51638.1"/>
    </source>
</evidence>
<reference evidence="2 3" key="1">
    <citation type="submission" date="2016-09" db="EMBL/GenBank/DDBJ databases">
        <title>Complete genome sequencing of Streptomyces lydicus 103 and metabolic pathways analysis of antibiotic biosynthesis.</title>
        <authorList>
            <person name="Jia N."/>
            <person name="Ding M.-Z."/>
            <person name="Gao F."/>
            <person name="Yuan Y.-J."/>
        </authorList>
    </citation>
    <scope>NUCLEOTIDE SEQUENCE [LARGE SCALE GENOMIC DNA]</scope>
    <source>
        <strain evidence="2 3">103</strain>
    </source>
</reference>
<name>A0A1D7VYU0_9ACTN</name>
<dbReference type="KEGG" id="slc:SL103_32400"/>
<dbReference type="InterPro" id="IPR029063">
    <property type="entry name" value="SAM-dependent_MTases_sf"/>
</dbReference>
<dbReference type="GO" id="GO:0032259">
    <property type="term" value="P:methylation"/>
    <property type="evidence" value="ECO:0007669"/>
    <property type="project" value="UniProtKB-KW"/>
</dbReference>
<dbReference type="AlphaFoldDB" id="A0A1D7VYU0"/>
<dbReference type="SUPFAM" id="SSF53335">
    <property type="entry name" value="S-adenosyl-L-methionine-dependent methyltransferases"/>
    <property type="match status" value="1"/>
</dbReference>